<feature type="domain" description="Phosphoribosyltransferase" evidence="2">
    <location>
        <begin position="162"/>
        <end position="238"/>
    </location>
</feature>
<evidence type="ECO:0000313" key="4">
    <source>
        <dbReference type="EMBL" id="OGY63294.1"/>
    </source>
</evidence>
<dbReference type="InterPro" id="IPR044005">
    <property type="entry name" value="DZR_2"/>
</dbReference>
<feature type="domain" description="Double zinc ribbon" evidence="3">
    <location>
        <begin position="11"/>
        <end position="67"/>
    </location>
</feature>
<evidence type="ECO:0000256" key="1">
    <source>
        <dbReference type="ARBA" id="ARBA00008007"/>
    </source>
</evidence>
<protein>
    <recommendedName>
        <fullName evidence="6">Phosphoribosyltransferase domain-containing protein</fullName>
    </recommendedName>
</protein>
<dbReference type="AlphaFoldDB" id="A0A1G1ZFG9"/>
<dbReference type="Gene3D" id="3.40.50.2020">
    <property type="match status" value="1"/>
</dbReference>
<name>A0A1G1ZFG9_9BACT</name>
<dbReference type="PANTHER" id="PTHR47505:SF1">
    <property type="entry name" value="DNA UTILIZATION PROTEIN YHGH"/>
    <property type="match status" value="1"/>
</dbReference>
<dbReference type="InterPro" id="IPR051910">
    <property type="entry name" value="ComF/GntX_DNA_util-trans"/>
</dbReference>
<dbReference type="Pfam" id="PF00156">
    <property type="entry name" value="Pribosyltran"/>
    <property type="match status" value="1"/>
</dbReference>
<reference evidence="4 5" key="1">
    <citation type="journal article" date="2016" name="Nat. Commun.">
        <title>Thousands of microbial genomes shed light on interconnected biogeochemical processes in an aquifer system.</title>
        <authorList>
            <person name="Anantharaman K."/>
            <person name="Brown C.T."/>
            <person name="Hug L.A."/>
            <person name="Sharon I."/>
            <person name="Castelle C.J."/>
            <person name="Probst A.J."/>
            <person name="Thomas B.C."/>
            <person name="Singh A."/>
            <person name="Wilkins M.J."/>
            <person name="Karaoz U."/>
            <person name="Brodie E.L."/>
            <person name="Williams K.H."/>
            <person name="Hubbard S.S."/>
            <person name="Banfield J.F."/>
        </authorList>
    </citation>
    <scope>NUCLEOTIDE SEQUENCE [LARGE SCALE GENOMIC DNA]</scope>
</reference>
<accession>A0A1G1ZFG9</accession>
<dbReference type="InterPro" id="IPR000836">
    <property type="entry name" value="PRTase_dom"/>
</dbReference>
<organism evidence="4 5">
    <name type="scientific">Candidatus Harrisonbacteria bacterium RIFCSPHIGHO2_02_FULL_42_16</name>
    <dbReference type="NCBI Taxonomy" id="1798404"/>
    <lineage>
        <taxon>Bacteria</taxon>
        <taxon>Candidatus Harrisoniibacteriota</taxon>
    </lineage>
</organism>
<evidence type="ECO:0000259" key="3">
    <source>
        <dbReference type="Pfam" id="PF18912"/>
    </source>
</evidence>
<dbReference type="CDD" id="cd06223">
    <property type="entry name" value="PRTases_typeI"/>
    <property type="match status" value="1"/>
</dbReference>
<sequence length="240" mass="27349">MNQLVKIKEFLLDILFPPLCLNCSSSLQEKEKTSALCGRCREKITVHTTLFCSVCRARLPDNKKTCHKNSSYLLGAATNYDEVIKSIIHRFKYKFWTRLENPLSDLLLTYTKNLSPDGLLFKNYTVIPVPLHKNREQERGFNQSERLAKIIAIRYHLPMEIKALSREKETKPQAELKNWEERKTNLAKSFVVANPTAVKGKNIILIDDVYTSGATINEAVQSLRSAGARKIIALVLAKTK</sequence>
<gene>
    <name evidence="4" type="ORF">A3B92_03470</name>
</gene>
<dbReference type="SUPFAM" id="SSF53271">
    <property type="entry name" value="PRTase-like"/>
    <property type="match status" value="1"/>
</dbReference>
<dbReference type="STRING" id="1798404.A3B92_03470"/>
<comment type="caution">
    <text evidence="4">The sequence shown here is derived from an EMBL/GenBank/DDBJ whole genome shotgun (WGS) entry which is preliminary data.</text>
</comment>
<dbReference type="EMBL" id="MHJG01000024">
    <property type="protein sequence ID" value="OGY63294.1"/>
    <property type="molecule type" value="Genomic_DNA"/>
</dbReference>
<evidence type="ECO:0008006" key="6">
    <source>
        <dbReference type="Google" id="ProtNLM"/>
    </source>
</evidence>
<proteinExistence type="inferred from homology"/>
<dbReference type="Proteomes" id="UP000177960">
    <property type="component" value="Unassembled WGS sequence"/>
</dbReference>
<dbReference type="Pfam" id="PF18912">
    <property type="entry name" value="DZR_2"/>
    <property type="match status" value="1"/>
</dbReference>
<dbReference type="PANTHER" id="PTHR47505">
    <property type="entry name" value="DNA UTILIZATION PROTEIN YHGH"/>
    <property type="match status" value="1"/>
</dbReference>
<comment type="similarity">
    <text evidence="1">Belongs to the ComF/GntX family.</text>
</comment>
<evidence type="ECO:0000259" key="2">
    <source>
        <dbReference type="Pfam" id="PF00156"/>
    </source>
</evidence>
<evidence type="ECO:0000313" key="5">
    <source>
        <dbReference type="Proteomes" id="UP000177960"/>
    </source>
</evidence>
<dbReference type="InterPro" id="IPR029057">
    <property type="entry name" value="PRTase-like"/>
</dbReference>